<keyword evidence="2" id="KW-1185">Reference proteome</keyword>
<protein>
    <submittedName>
        <fullName evidence="1">Sulfur carrier protein ThiS</fullName>
    </submittedName>
</protein>
<dbReference type="Pfam" id="PF02597">
    <property type="entry name" value="ThiS"/>
    <property type="match status" value="1"/>
</dbReference>
<dbReference type="RefSeq" id="WP_186745225.1">
    <property type="nucleotide sequence ID" value="NZ_CP060394.1"/>
</dbReference>
<evidence type="ECO:0000313" key="1">
    <source>
        <dbReference type="EMBL" id="QNI33661.1"/>
    </source>
</evidence>
<organism evidence="1 2">
    <name type="scientific">Alloacidobacterium dinghuense</name>
    <dbReference type="NCBI Taxonomy" id="2763107"/>
    <lineage>
        <taxon>Bacteria</taxon>
        <taxon>Pseudomonadati</taxon>
        <taxon>Acidobacteriota</taxon>
        <taxon>Terriglobia</taxon>
        <taxon>Terriglobales</taxon>
        <taxon>Acidobacteriaceae</taxon>
        <taxon>Alloacidobacterium</taxon>
    </lineage>
</organism>
<dbReference type="SUPFAM" id="SSF54285">
    <property type="entry name" value="MoaD/ThiS"/>
    <property type="match status" value="1"/>
</dbReference>
<dbReference type="CDD" id="cd00565">
    <property type="entry name" value="Ubl_ThiS"/>
    <property type="match status" value="1"/>
</dbReference>
<dbReference type="InterPro" id="IPR010035">
    <property type="entry name" value="Thi_S"/>
</dbReference>
<proteinExistence type="predicted"/>
<dbReference type="Proteomes" id="UP000515312">
    <property type="component" value="Chromosome"/>
</dbReference>
<accession>A0A7G8BM91</accession>
<dbReference type="EMBL" id="CP060394">
    <property type="protein sequence ID" value="QNI33661.1"/>
    <property type="molecule type" value="Genomic_DNA"/>
</dbReference>
<dbReference type="InterPro" id="IPR016155">
    <property type="entry name" value="Mopterin_synth/thiamin_S_b"/>
</dbReference>
<name>A0A7G8BM91_9BACT</name>
<dbReference type="KEGG" id="adin:H7849_06955"/>
<gene>
    <name evidence="1" type="primary">thiS</name>
    <name evidence="1" type="ORF">H7849_06955</name>
</gene>
<dbReference type="AlphaFoldDB" id="A0A7G8BM91"/>
<evidence type="ECO:0000313" key="2">
    <source>
        <dbReference type="Proteomes" id="UP000515312"/>
    </source>
</evidence>
<sequence>MQLVINGQPREFSNLTADARVADLVVALGLKNDRVAIEQNGEIVSRSVWSEVTLRPGDKFEIVHFVGGGRP</sequence>
<dbReference type="InterPro" id="IPR012675">
    <property type="entry name" value="Beta-grasp_dom_sf"/>
</dbReference>
<reference evidence="1 2" key="1">
    <citation type="submission" date="2020-08" db="EMBL/GenBank/DDBJ databases">
        <title>Edaphobacter telluris sp. nov. and Acidobacterium dinghuensis sp. nov., two acidobacteria isolated from forest soil.</title>
        <authorList>
            <person name="Fu J."/>
            <person name="Qiu L."/>
        </authorList>
    </citation>
    <scope>NUCLEOTIDE SEQUENCE [LARGE SCALE GENOMIC DNA]</scope>
    <source>
        <strain evidence="1">4Y35</strain>
    </source>
</reference>
<dbReference type="Gene3D" id="3.10.20.30">
    <property type="match status" value="1"/>
</dbReference>
<dbReference type="PANTHER" id="PTHR34472">
    <property type="entry name" value="SULFUR CARRIER PROTEIN THIS"/>
    <property type="match status" value="1"/>
</dbReference>
<dbReference type="InterPro" id="IPR003749">
    <property type="entry name" value="ThiS/MoaD-like"/>
</dbReference>
<dbReference type="PANTHER" id="PTHR34472:SF1">
    <property type="entry name" value="SULFUR CARRIER PROTEIN THIS"/>
    <property type="match status" value="1"/>
</dbReference>
<dbReference type="NCBIfam" id="TIGR01683">
    <property type="entry name" value="thiS"/>
    <property type="match status" value="1"/>
</dbReference>